<reference evidence="8 9" key="1">
    <citation type="submission" date="2019-01" db="EMBL/GenBank/DDBJ databases">
        <authorList>
            <consortium name="Pathogen Informatics"/>
        </authorList>
    </citation>
    <scope>NUCLEOTIDE SEQUENCE [LARGE SCALE GENOMIC DNA]</scope>
    <source>
        <strain evidence="8 9">NCTC10118</strain>
    </source>
</reference>
<evidence type="ECO:0000256" key="5">
    <source>
        <dbReference type="ARBA" id="ARBA00023274"/>
    </source>
</evidence>
<dbReference type="InterPro" id="IPR036791">
    <property type="entry name" value="Ribosomal_bL9_C_sf"/>
</dbReference>
<comment type="similarity">
    <text evidence="1 7">Belongs to the bacterial ribosomal protein bL9 family.</text>
</comment>
<dbReference type="SUPFAM" id="SSF55658">
    <property type="entry name" value="L9 N-domain-like"/>
    <property type="match status" value="1"/>
</dbReference>
<dbReference type="InterPro" id="IPR020594">
    <property type="entry name" value="Ribosomal_bL9_bac/chp"/>
</dbReference>
<organism evidence="8 9">
    <name type="scientific">Mycoplasmopsis bovirhinis</name>
    <dbReference type="NCBI Taxonomy" id="29553"/>
    <lineage>
        <taxon>Bacteria</taxon>
        <taxon>Bacillati</taxon>
        <taxon>Mycoplasmatota</taxon>
        <taxon>Mycoplasmoidales</taxon>
        <taxon>Metamycoplasmataceae</taxon>
        <taxon>Mycoplasmopsis</taxon>
    </lineage>
</organism>
<dbReference type="RefSeq" id="WP_120161426.1">
    <property type="nucleotide sequence ID" value="NZ_AP018135.1"/>
</dbReference>
<dbReference type="EMBL" id="LR214972">
    <property type="protein sequence ID" value="VEU63675.1"/>
    <property type="molecule type" value="Genomic_DNA"/>
</dbReference>
<dbReference type="InterPro" id="IPR020070">
    <property type="entry name" value="Ribosomal_bL9_N"/>
</dbReference>
<evidence type="ECO:0000256" key="1">
    <source>
        <dbReference type="ARBA" id="ARBA00010605"/>
    </source>
</evidence>
<keyword evidence="9" id="KW-1185">Reference proteome</keyword>
<accession>A0A224AT34</accession>
<dbReference type="InterPro" id="IPR036935">
    <property type="entry name" value="Ribosomal_bL9_N_sf"/>
</dbReference>
<dbReference type="Pfam" id="PF03948">
    <property type="entry name" value="Ribosomal_L9_C"/>
    <property type="match status" value="1"/>
</dbReference>
<keyword evidence="3 7" id="KW-0694">RNA-binding</keyword>
<dbReference type="Proteomes" id="UP000289952">
    <property type="component" value="Chromosome"/>
</dbReference>
<keyword evidence="4 7" id="KW-0689">Ribosomal protein</keyword>
<keyword evidence="5 7" id="KW-0687">Ribonucleoprotein</keyword>
<dbReference type="AlphaFoldDB" id="A0A224AT34"/>
<keyword evidence="2 7" id="KW-0699">rRNA-binding</keyword>
<dbReference type="Gene3D" id="3.40.5.10">
    <property type="entry name" value="Ribosomal protein L9, N-terminal domain"/>
    <property type="match status" value="1"/>
</dbReference>
<name>A0A224AT34_9BACT</name>
<dbReference type="InterPro" id="IPR020069">
    <property type="entry name" value="Ribosomal_bL9_C"/>
</dbReference>
<evidence type="ECO:0000256" key="4">
    <source>
        <dbReference type="ARBA" id="ARBA00022980"/>
    </source>
</evidence>
<dbReference type="HAMAP" id="MF_00503">
    <property type="entry name" value="Ribosomal_bL9"/>
    <property type="match status" value="1"/>
</dbReference>
<dbReference type="Pfam" id="PF01281">
    <property type="entry name" value="Ribosomal_L9_N"/>
    <property type="match status" value="1"/>
</dbReference>
<dbReference type="OrthoDB" id="9788336at2"/>
<evidence type="ECO:0000256" key="6">
    <source>
        <dbReference type="ARBA" id="ARBA00035292"/>
    </source>
</evidence>
<dbReference type="GO" id="GO:1990904">
    <property type="term" value="C:ribonucleoprotein complex"/>
    <property type="evidence" value="ECO:0007669"/>
    <property type="project" value="UniProtKB-KW"/>
</dbReference>
<dbReference type="GO" id="GO:0003735">
    <property type="term" value="F:structural constituent of ribosome"/>
    <property type="evidence" value="ECO:0007669"/>
    <property type="project" value="InterPro"/>
</dbReference>
<dbReference type="InterPro" id="IPR000244">
    <property type="entry name" value="Ribosomal_bL9"/>
</dbReference>
<dbReference type="GO" id="GO:0019843">
    <property type="term" value="F:rRNA binding"/>
    <property type="evidence" value="ECO:0007669"/>
    <property type="project" value="UniProtKB-UniRule"/>
</dbReference>
<evidence type="ECO:0000313" key="9">
    <source>
        <dbReference type="Proteomes" id="UP000289952"/>
    </source>
</evidence>
<gene>
    <name evidence="8" type="primary">MCYN0678</name>
    <name evidence="7" type="synonym">rplI</name>
    <name evidence="8" type="ORF">NCTC10118_00729</name>
</gene>
<comment type="function">
    <text evidence="7">Binds to the 23S rRNA.</text>
</comment>
<evidence type="ECO:0000256" key="3">
    <source>
        <dbReference type="ARBA" id="ARBA00022884"/>
    </source>
</evidence>
<dbReference type="SUPFAM" id="SSF55653">
    <property type="entry name" value="Ribosomal protein L9 C-domain"/>
    <property type="match status" value="1"/>
</dbReference>
<evidence type="ECO:0000256" key="7">
    <source>
        <dbReference type="HAMAP-Rule" id="MF_00503"/>
    </source>
</evidence>
<evidence type="ECO:0000313" key="8">
    <source>
        <dbReference type="EMBL" id="VEU63675.1"/>
    </source>
</evidence>
<dbReference type="NCBIfam" id="TIGR00158">
    <property type="entry name" value="L9"/>
    <property type="match status" value="1"/>
</dbReference>
<dbReference type="GO" id="GO:0005840">
    <property type="term" value="C:ribosome"/>
    <property type="evidence" value="ECO:0007669"/>
    <property type="project" value="UniProtKB-KW"/>
</dbReference>
<dbReference type="GO" id="GO:0006412">
    <property type="term" value="P:translation"/>
    <property type="evidence" value="ECO:0007669"/>
    <property type="project" value="UniProtKB-UniRule"/>
</dbReference>
<proteinExistence type="inferred from homology"/>
<protein>
    <recommendedName>
        <fullName evidence="6 7">Large ribosomal subunit protein bL9</fullName>
    </recommendedName>
</protein>
<evidence type="ECO:0000256" key="2">
    <source>
        <dbReference type="ARBA" id="ARBA00022730"/>
    </source>
</evidence>
<dbReference type="InterPro" id="IPR009027">
    <property type="entry name" value="Ribosomal_bL9/RNase_H1_N"/>
</dbReference>
<dbReference type="Gene3D" id="3.10.430.100">
    <property type="entry name" value="Ribosomal protein L9, C-terminal domain"/>
    <property type="match status" value="1"/>
</dbReference>
<sequence length="153" mass="17438">MKVILIKDCQDGKANTIVEVSAGYATNFLIKKGYAVAYTEKNIAKLNRELDNLLAEEYSKRSNAFQLKAQLEELELQFSLTSNKDKNGNLNVHGSISAKDIDKKLKELGFNLPKHALQKIHLVSFGWHEITVHLYKEIQAKLKIFLNITHEKK</sequence>
<dbReference type="PROSITE" id="PS00651">
    <property type="entry name" value="RIBOSOMAL_L9"/>
    <property type="match status" value="1"/>
</dbReference>
<dbReference type="PANTHER" id="PTHR21368">
    <property type="entry name" value="50S RIBOSOMAL PROTEIN L9"/>
    <property type="match status" value="1"/>
</dbReference>